<proteinExistence type="predicted"/>
<name>A0A8S0SIG3_OLEEU</name>
<comment type="caution">
    <text evidence="1">The sequence shown here is derived from an EMBL/GenBank/DDBJ whole genome shotgun (WGS) entry which is preliminary data.</text>
</comment>
<dbReference type="AlphaFoldDB" id="A0A8S0SIG3"/>
<dbReference type="Proteomes" id="UP000594638">
    <property type="component" value="Unassembled WGS sequence"/>
</dbReference>
<gene>
    <name evidence="1" type="ORF">OLEA9_A036685</name>
</gene>
<dbReference type="Gramene" id="OE9A036685T1">
    <property type="protein sequence ID" value="OE9A036685C1"/>
    <property type="gene ID" value="OE9A036685"/>
</dbReference>
<organism evidence="1 2">
    <name type="scientific">Olea europaea subsp. europaea</name>
    <dbReference type="NCBI Taxonomy" id="158383"/>
    <lineage>
        <taxon>Eukaryota</taxon>
        <taxon>Viridiplantae</taxon>
        <taxon>Streptophyta</taxon>
        <taxon>Embryophyta</taxon>
        <taxon>Tracheophyta</taxon>
        <taxon>Spermatophyta</taxon>
        <taxon>Magnoliopsida</taxon>
        <taxon>eudicotyledons</taxon>
        <taxon>Gunneridae</taxon>
        <taxon>Pentapetalae</taxon>
        <taxon>asterids</taxon>
        <taxon>lamiids</taxon>
        <taxon>Lamiales</taxon>
        <taxon>Oleaceae</taxon>
        <taxon>Oleeae</taxon>
        <taxon>Olea</taxon>
    </lineage>
</organism>
<evidence type="ECO:0000313" key="1">
    <source>
        <dbReference type="EMBL" id="CAA2991438.1"/>
    </source>
</evidence>
<protein>
    <submittedName>
        <fullName evidence="1">Uncharacterized protein</fullName>
    </submittedName>
</protein>
<reference evidence="1 2" key="1">
    <citation type="submission" date="2019-12" db="EMBL/GenBank/DDBJ databases">
        <authorList>
            <person name="Alioto T."/>
            <person name="Alioto T."/>
            <person name="Gomez Garrido J."/>
        </authorList>
    </citation>
    <scope>NUCLEOTIDE SEQUENCE [LARGE SCALE GENOMIC DNA]</scope>
</reference>
<sequence>MSVATEIKNFVGGKVNAEKKDEDEVMIVRVIGKGEILGIGNVGVILRGGVPVVVAATLVVKGSMRGSSVAGLGPEET</sequence>
<keyword evidence="2" id="KW-1185">Reference proteome</keyword>
<dbReference type="EMBL" id="CACTIH010005425">
    <property type="protein sequence ID" value="CAA2991438.1"/>
    <property type="molecule type" value="Genomic_DNA"/>
</dbReference>
<accession>A0A8S0SIG3</accession>
<evidence type="ECO:0000313" key="2">
    <source>
        <dbReference type="Proteomes" id="UP000594638"/>
    </source>
</evidence>